<proteinExistence type="predicted"/>
<dbReference type="EMBL" id="JBEYXV010000009">
    <property type="protein sequence ID" value="MEU6822823.1"/>
    <property type="molecule type" value="Genomic_DNA"/>
</dbReference>
<gene>
    <name evidence="3" type="ORF">ABZ921_19525</name>
</gene>
<dbReference type="Proteomes" id="UP001551176">
    <property type="component" value="Unassembled WGS sequence"/>
</dbReference>
<accession>A0ABV3BP80</accession>
<dbReference type="Pfam" id="PF24623">
    <property type="entry name" value="Phage_zn_bind_8"/>
    <property type="match status" value="1"/>
</dbReference>
<feature type="region of interest" description="Disordered" evidence="1">
    <location>
        <begin position="212"/>
        <end position="268"/>
    </location>
</feature>
<dbReference type="RefSeq" id="WP_359350529.1">
    <property type="nucleotide sequence ID" value="NZ_JBEYXV010000009.1"/>
</dbReference>
<organism evidence="3 4">
    <name type="scientific">Streptomyces atriruber</name>
    <dbReference type="NCBI Taxonomy" id="545121"/>
    <lineage>
        <taxon>Bacteria</taxon>
        <taxon>Bacillati</taxon>
        <taxon>Actinomycetota</taxon>
        <taxon>Actinomycetes</taxon>
        <taxon>Kitasatosporales</taxon>
        <taxon>Streptomycetaceae</taxon>
        <taxon>Streptomyces</taxon>
    </lineage>
</organism>
<name>A0ABV3BP80_9ACTN</name>
<keyword evidence="4" id="KW-1185">Reference proteome</keyword>
<evidence type="ECO:0000313" key="3">
    <source>
        <dbReference type="EMBL" id="MEU6822823.1"/>
    </source>
</evidence>
<sequence>MIDEHIAALLAYAGRLDSRVRRTLADPAQSARTIADWTAALADVPATLPDTGWDASHAVRRYYEQRNNDRSAQFRAVEPHDVLAAWAPHRGELMNRHTDPVPAADPDDPEAWREELLGTRAAVAHGHMPPAQYRAEINTAGQKRLASLMSGVGRGPRRYMPAEVAEQLADYRPTRAAREAAVAAGLPDAYAHKCSWCGAAPDEPCRTGYRRHGKGRGHRATPHPCRTDTAARAAEQDEDEQQRLARLMSTPPAPRETRARHTSGGAHR</sequence>
<reference evidence="3 4" key="1">
    <citation type="submission" date="2024-06" db="EMBL/GenBank/DDBJ databases">
        <title>The Natural Products Discovery Center: Release of the First 8490 Sequenced Strains for Exploring Actinobacteria Biosynthetic Diversity.</title>
        <authorList>
            <person name="Kalkreuter E."/>
            <person name="Kautsar S.A."/>
            <person name="Yang D."/>
            <person name="Bader C.D."/>
            <person name="Teijaro C.N."/>
            <person name="Fluegel L."/>
            <person name="Davis C.M."/>
            <person name="Simpson J.R."/>
            <person name="Lauterbach L."/>
            <person name="Steele A.D."/>
            <person name="Gui C."/>
            <person name="Meng S."/>
            <person name="Li G."/>
            <person name="Viehrig K."/>
            <person name="Ye F."/>
            <person name="Su P."/>
            <person name="Kiefer A.F."/>
            <person name="Nichols A."/>
            <person name="Cepeda A.J."/>
            <person name="Yan W."/>
            <person name="Fan B."/>
            <person name="Jiang Y."/>
            <person name="Adhikari A."/>
            <person name="Zheng C.-J."/>
            <person name="Schuster L."/>
            <person name="Cowan T.M."/>
            <person name="Smanski M.J."/>
            <person name="Chevrette M.G."/>
            <person name="De Carvalho L.P.S."/>
            <person name="Shen B."/>
        </authorList>
    </citation>
    <scope>NUCLEOTIDE SEQUENCE [LARGE SCALE GENOMIC DNA]</scope>
    <source>
        <strain evidence="3 4">NPDC046838</strain>
    </source>
</reference>
<dbReference type="InterPro" id="IPR056911">
    <property type="entry name" value="Phage_Znf_bind_put"/>
</dbReference>
<feature type="domain" description="DNA-binding phage zinc finger" evidence="2">
    <location>
        <begin position="175"/>
        <end position="237"/>
    </location>
</feature>
<evidence type="ECO:0000313" key="4">
    <source>
        <dbReference type="Proteomes" id="UP001551176"/>
    </source>
</evidence>
<evidence type="ECO:0000256" key="1">
    <source>
        <dbReference type="SAM" id="MobiDB-lite"/>
    </source>
</evidence>
<comment type="caution">
    <text evidence="3">The sequence shown here is derived from an EMBL/GenBank/DDBJ whole genome shotgun (WGS) entry which is preliminary data.</text>
</comment>
<feature type="compositionally biased region" description="Basic residues" evidence="1">
    <location>
        <begin position="212"/>
        <end position="221"/>
    </location>
</feature>
<evidence type="ECO:0000259" key="2">
    <source>
        <dbReference type="Pfam" id="PF24623"/>
    </source>
</evidence>
<protein>
    <recommendedName>
        <fullName evidence="2">DNA-binding phage zinc finger domain-containing protein</fullName>
    </recommendedName>
</protein>
<feature type="compositionally biased region" description="Basic residues" evidence="1">
    <location>
        <begin position="258"/>
        <end position="268"/>
    </location>
</feature>